<organism evidence="9">
    <name type="scientific">Nothobranchius furzeri</name>
    <name type="common">Turquoise killifish</name>
    <dbReference type="NCBI Taxonomy" id="105023"/>
    <lineage>
        <taxon>Eukaryota</taxon>
        <taxon>Metazoa</taxon>
        <taxon>Chordata</taxon>
        <taxon>Craniata</taxon>
        <taxon>Vertebrata</taxon>
        <taxon>Euteleostomi</taxon>
        <taxon>Actinopterygii</taxon>
        <taxon>Neopterygii</taxon>
        <taxon>Teleostei</taxon>
        <taxon>Neoteleostei</taxon>
        <taxon>Acanthomorphata</taxon>
        <taxon>Ovalentaria</taxon>
        <taxon>Atherinomorphae</taxon>
        <taxon>Cyprinodontiformes</taxon>
        <taxon>Nothobranchiidae</taxon>
        <taxon>Nothobranchius</taxon>
    </lineage>
</organism>
<evidence type="ECO:0000256" key="6">
    <source>
        <dbReference type="SAM" id="MobiDB-lite"/>
    </source>
</evidence>
<reference evidence="10" key="5">
    <citation type="submission" date="2025-05" db="UniProtKB">
        <authorList>
            <consortium name="Ensembl"/>
        </authorList>
    </citation>
    <scope>IDENTIFICATION</scope>
</reference>
<reference evidence="9" key="2">
    <citation type="submission" date="2016-05" db="EMBL/GenBank/DDBJ databases">
        <authorList>
            <person name="Lavstsen T."/>
            <person name="Jespersen J.S."/>
        </authorList>
    </citation>
    <scope>NUCLEOTIDE SEQUENCE</scope>
    <source>
        <tissue evidence="9">Brain</tissue>
    </source>
</reference>
<dbReference type="Proteomes" id="UP000694548">
    <property type="component" value="Chromosome sgr01"/>
</dbReference>
<keyword evidence="4 7" id="KW-0732">Signal</keyword>
<keyword evidence="5" id="KW-1015">Disulfide bond</keyword>
<accession>A0A1A8ANG3</accession>
<dbReference type="EMBL" id="JAAVVJ010000002">
    <property type="protein sequence ID" value="KAF7228958.1"/>
    <property type="molecule type" value="Genomic_DNA"/>
</dbReference>
<dbReference type="GO" id="GO:0010460">
    <property type="term" value="P:positive regulation of heart rate"/>
    <property type="evidence" value="ECO:0007669"/>
    <property type="project" value="TreeGrafter"/>
</dbReference>
<feature type="region of interest" description="Disordered" evidence="6">
    <location>
        <begin position="47"/>
        <end position="67"/>
    </location>
</feature>
<feature type="compositionally biased region" description="Polar residues" evidence="6">
    <location>
        <begin position="50"/>
        <end position="64"/>
    </location>
</feature>
<dbReference type="PANTHER" id="PTHR23414">
    <property type="entry name" value="ADRENOMEDULLIN, ADM"/>
    <property type="match status" value="1"/>
</dbReference>
<evidence type="ECO:0000313" key="9">
    <source>
        <dbReference type="EMBL" id="SBP56737.1"/>
    </source>
</evidence>
<dbReference type="GeneID" id="107383416"/>
<sequence length="168" mass="18433">MRSFLPLAVCCISLVSLQQLSALPPGELPDGNRLNVLNKLLGQKEKVSFSPESETNDLTTSPPLNQEPEWLPGFLRHPASGGKTASFGPAWAQLVEVSQMKQRQKRSHGQTHSRGGHQYPKNGQLMRVGCVLGTCQVQNLSHRLYQLIGQSGREESSPINPRSPHSFG</sequence>
<dbReference type="Bgee" id="ENSNFUG00015003956">
    <property type="expression patterns" value="Expressed in liver"/>
</dbReference>
<gene>
    <name evidence="9" type="primary">ADM2A</name>
    <name evidence="8" type="synonym">adm2</name>
    <name evidence="10" type="synonym">adm2a</name>
    <name evidence="8" type="ORF">G4P62_000805</name>
</gene>
<evidence type="ECO:0000256" key="7">
    <source>
        <dbReference type="SAM" id="SignalP"/>
    </source>
</evidence>
<reference evidence="8" key="4">
    <citation type="submission" date="2020-03" db="EMBL/GenBank/DDBJ databases">
        <title>Intra-Species Differences in Population Size shape Life History and Genome Evolution.</title>
        <authorList>
            <person name="Willemsen D."/>
            <person name="Cui R."/>
            <person name="Valenzano D.R."/>
        </authorList>
    </citation>
    <scope>NUCLEOTIDE SEQUENCE</scope>
    <source>
        <strain evidence="8">GRZ</strain>
        <tissue evidence="8">Whole</tissue>
    </source>
</reference>
<proteinExistence type="inferred from homology"/>
<dbReference type="GeneTree" id="ENSGT00940000154380"/>
<evidence type="ECO:0000313" key="10">
    <source>
        <dbReference type="Ensembl" id="ENSNFUP00015008060.1"/>
    </source>
</evidence>
<evidence type="ECO:0000256" key="1">
    <source>
        <dbReference type="ARBA" id="ARBA00004613"/>
    </source>
</evidence>
<evidence type="ECO:0000256" key="3">
    <source>
        <dbReference type="ARBA" id="ARBA00022525"/>
    </source>
</evidence>
<dbReference type="CTD" id="403114"/>
<feature type="compositionally biased region" description="Basic residues" evidence="6">
    <location>
        <begin position="102"/>
        <end position="115"/>
    </location>
</feature>
<dbReference type="EMBL" id="HADY01018252">
    <property type="protein sequence ID" value="SBP56737.1"/>
    <property type="molecule type" value="Transcribed_RNA"/>
</dbReference>
<comment type="subcellular location">
    <subcellularLocation>
        <location evidence="1">Secreted</location>
    </subcellularLocation>
</comment>
<feature type="chain" id="PRO_5044554988" evidence="7">
    <location>
        <begin position="23"/>
        <end position="168"/>
    </location>
</feature>
<reference evidence="10" key="1">
    <citation type="submission" date="2014-08" db="EMBL/GenBank/DDBJ databases">
        <authorList>
            <person name="Senf B."/>
            <person name="Petzold A."/>
            <person name="Downie B.R."/>
            <person name="Koch P."/>
            <person name="Platzer M."/>
        </authorList>
    </citation>
    <scope>NUCLEOTIDE SEQUENCE [LARGE SCALE GENOMIC DNA]</scope>
    <source>
        <strain evidence="10">GRZ</strain>
    </source>
</reference>
<protein>
    <submittedName>
        <fullName evidence="8 9">Adrenomedullin 2</fullName>
    </submittedName>
</protein>
<evidence type="ECO:0000256" key="4">
    <source>
        <dbReference type="ARBA" id="ARBA00022729"/>
    </source>
</evidence>
<dbReference type="GO" id="GO:0005179">
    <property type="term" value="F:hormone activity"/>
    <property type="evidence" value="ECO:0007669"/>
    <property type="project" value="InterPro"/>
</dbReference>
<feature type="region of interest" description="Disordered" evidence="6">
    <location>
        <begin position="98"/>
        <end position="122"/>
    </location>
</feature>
<dbReference type="Pfam" id="PF00214">
    <property type="entry name" value="Calc_CGRP_IAPP"/>
    <property type="match status" value="1"/>
</dbReference>
<dbReference type="AlphaFoldDB" id="A0A1A8ANG3"/>
<feature type="signal peptide" evidence="7">
    <location>
        <begin position="1"/>
        <end position="22"/>
    </location>
</feature>
<reference evidence="9" key="3">
    <citation type="submission" date="2016-06" db="EMBL/GenBank/DDBJ databases">
        <title>The genome of a short-lived fish provides insights into sex chromosome evolution and the genetic control of aging.</title>
        <authorList>
            <person name="Reichwald K."/>
            <person name="Felder M."/>
            <person name="Petzold A."/>
            <person name="Koch P."/>
            <person name="Groth M."/>
            <person name="Platzer M."/>
        </authorList>
    </citation>
    <scope>NUCLEOTIDE SEQUENCE</scope>
    <source>
        <tissue evidence="9">Brain</tissue>
    </source>
</reference>
<dbReference type="RefSeq" id="XP_015811502.1">
    <property type="nucleotide sequence ID" value="XM_015956016.3"/>
</dbReference>
<comment type="similarity">
    <text evidence="2">Belongs to the adrenomedullin family.</text>
</comment>
<dbReference type="InterPro" id="IPR021116">
    <property type="entry name" value="Calcitonin/adrenomedullin"/>
</dbReference>
<dbReference type="GO" id="GO:0007189">
    <property type="term" value="P:adenylate cyclase-activating G protein-coupled receptor signaling pathway"/>
    <property type="evidence" value="ECO:0007669"/>
    <property type="project" value="TreeGrafter"/>
</dbReference>
<dbReference type="PANTHER" id="PTHR23414:SF2">
    <property type="entry name" value="PROTEIN ADM2"/>
    <property type="match status" value="1"/>
</dbReference>
<evidence type="ECO:0000313" key="11">
    <source>
        <dbReference type="Proteomes" id="UP000694548"/>
    </source>
</evidence>
<dbReference type="Ensembl" id="ENSNFUT00015008479.1">
    <property type="protein sequence ID" value="ENSNFUP00015008060.1"/>
    <property type="gene ID" value="ENSNFUG00015003956.1"/>
</dbReference>
<dbReference type="GO" id="GO:0005576">
    <property type="term" value="C:extracellular region"/>
    <property type="evidence" value="ECO:0007669"/>
    <property type="project" value="UniProtKB-SubCell"/>
</dbReference>
<dbReference type="OMA" id="RGGHHYP"/>
<keyword evidence="11" id="KW-1185">Reference proteome</keyword>
<dbReference type="Proteomes" id="UP000822369">
    <property type="component" value="Chromosome 2"/>
</dbReference>
<dbReference type="InterPro" id="IPR051665">
    <property type="entry name" value="Adrenomedullin-reg_peptide"/>
</dbReference>
<name>A0A1A8ANG3_NOTFU</name>
<dbReference type="OrthoDB" id="9907777at2759"/>
<dbReference type="KEGG" id="nfu:107383416"/>
<evidence type="ECO:0000256" key="5">
    <source>
        <dbReference type="ARBA" id="ARBA00023157"/>
    </source>
</evidence>
<evidence type="ECO:0000256" key="2">
    <source>
        <dbReference type="ARBA" id="ARBA00010575"/>
    </source>
</evidence>
<dbReference type="GO" id="GO:0003073">
    <property type="term" value="P:regulation of systemic arterial blood pressure"/>
    <property type="evidence" value="ECO:0007669"/>
    <property type="project" value="TreeGrafter"/>
</dbReference>
<evidence type="ECO:0000313" key="8">
    <source>
        <dbReference type="EMBL" id="KAF7228958.1"/>
    </source>
</evidence>
<keyword evidence="3" id="KW-0964">Secreted</keyword>